<name>A0AAD7B598_9AGAR</name>
<gene>
    <name evidence="1" type="ORF">FB45DRAFT_941187</name>
</gene>
<protein>
    <submittedName>
        <fullName evidence="1">Uncharacterized protein</fullName>
    </submittedName>
</protein>
<accession>A0AAD7B598</accession>
<evidence type="ECO:0000313" key="1">
    <source>
        <dbReference type="EMBL" id="KAJ7611158.1"/>
    </source>
</evidence>
<dbReference type="Proteomes" id="UP001221142">
    <property type="component" value="Unassembled WGS sequence"/>
</dbReference>
<proteinExistence type="predicted"/>
<reference evidence="1" key="1">
    <citation type="submission" date="2023-03" db="EMBL/GenBank/DDBJ databases">
        <title>Massive genome expansion in bonnet fungi (Mycena s.s.) driven by repeated elements and novel gene families across ecological guilds.</title>
        <authorList>
            <consortium name="Lawrence Berkeley National Laboratory"/>
            <person name="Harder C.B."/>
            <person name="Miyauchi S."/>
            <person name="Viragh M."/>
            <person name="Kuo A."/>
            <person name="Thoen E."/>
            <person name="Andreopoulos B."/>
            <person name="Lu D."/>
            <person name="Skrede I."/>
            <person name="Drula E."/>
            <person name="Henrissat B."/>
            <person name="Morin E."/>
            <person name="Kohler A."/>
            <person name="Barry K."/>
            <person name="LaButti K."/>
            <person name="Morin E."/>
            <person name="Salamov A."/>
            <person name="Lipzen A."/>
            <person name="Mereny Z."/>
            <person name="Hegedus B."/>
            <person name="Baldrian P."/>
            <person name="Stursova M."/>
            <person name="Weitz H."/>
            <person name="Taylor A."/>
            <person name="Grigoriev I.V."/>
            <person name="Nagy L.G."/>
            <person name="Martin F."/>
            <person name="Kauserud H."/>
        </authorList>
    </citation>
    <scope>NUCLEOTIDE SEQUENCE</scope>
    <source>
        <strain evidence="1">9284</strain>
    </source>
</reference>
<organism evidence="1 2">
    <name type="scientific">Roridomyces roridus</name>
    <dbReference type="NCBI Taxonomy" id="1738132"/>
    <lineage>
        <taxon>Eukaryota</taxon>
        <taxon>Fungi</taxon>
        <taxon>Dikarya</taxon>
        <taxon>Basidiomycota</taxon>
        <taxon>Agaricomycotina</taxon>
        <taxon>Agaricomycetes</taxon>
        <taxon>Agaricomycetidae</taxon>
        <taxon>Agaricales</taxon>
        <taxon>Marasmiineae</taxon>
        <taxon>Mycenaceae</taxon>
        <taxon>Roridomyces</taxon>
    </lineage>
</organism>
<sequence>MRATFCVPGCVCHSYLPAMLLLRSPCVRARAVLAFYQVFPSTRRAQSSHEAAAVGNEGTSTFAAGVMGRAHVGFGSGDRAMA</sequence>
<keyword evidence="2" id="KW-1185">Reference proteome</keyword>
<evidence type="ECO:0000313" key="2">
    <source>
        <dbReference type="Proteomes" id="UP001221142"/>
    </source>
</evidence>
<dbReference type="AlphaFoldDB" id="A0AAD7B598"/>
<comment type="caution">
    <text evidence="1">The sequence shown here is derived from an EMBL/GenBank/DDBJ whole genome shotgun (WGS) entry which is preliminary data.</text>
</comment>
<dbReference type="EMBL" id="JARKIF010000033">
    <property type="protein sequence ID" value="KAJ7611158.1"/>
    <property type="molecule type" value="Genomic_DNA"/>
</dbReference>